<organism evidence="1 2">
    <name type="scientific">Cryobacterium zongtaii</name>
    <dbReference type="NCBI Taxonomy" id="1259217"/>
    <lineage>
        <taxon>Bacteria</taxon>
        <taxon>Bacillati</taxon>
        <taxon>Actinomycetota</taxon>
        <taxon>Actinomycetes</taxon>
        <taxon>Micrococcales</taxon>
        <taxon>Microbacteriaceae</taxon>
        <taxon>Cryobacterium</taxon>
    </lineage>
</organism>
<dbReference type="AlphaFoldDB" id="A0A2S3ZGH4"/>
<reference evidence="1 2" key="1">
    <citation type="submission" date="2018-01" db="EMBL/GenBank/DDBJ databases">
        <title>Cryobacterium sp. nov., from glaciers in China.</title>
        <authorList>
            <person name="Liu Q."/>
            <person name="Xin Y.-H."/>
        </authorList>
    </citation>
    <scope>NUCLEOTIDE SEQUENCE [LARGE SCALE GENOMIC DNA]</scope>
    <source>
        <strain evidence="1 2">TMB1-8</strain>
    </source>
</reference>
<proteinExistence type="predicted"/>
<gene>
    <name evidence="1" type="ORF">C3B59_08550</name>
</gene>
<dbReference type="InterPro" id="IPR011044">
    <property type="entry name" value="Quino_amine_DH_bsu"/>
</dbReference>
<accession>A0A2S3ZGH4</accession>
<comment type="caution">
    <text evidence="1">The sequence shown here is derived from an EMBL/GenBank/DDBJ whole genome shotgun (WGS) entry which is preliminary data.</text>
</comment>
<dbReference type="EMBL" id="PPXF01000037">
    <property type="protein sequence ID" value="POH66458.1"/>
    <property type="molecule type" value="Genomic_DNA"/>
</dbReference>
<sequence>MLGAAALLGITACADPAASPAASPTASAAHGYVAGAAEMPEPQLHLATVDATGRLDLLDLLDGASTSVTTLDRVSGVSTDGRFVFAAAAEQGTVTIVDSGAWTVDHEDHQHYYRADPAVVGTVSGSGAGITSGGGTLTTVRFADSGTAVILDTGDLGDGTITELARIDVEPGPGTLVPVGARVIAGRTDAPGSATNGIDAVQVLTSSGAPIAGATADCAELSGTISTAVGVVFGCSDGALLATANTASAGAGTAESTITFERIPYPAGVADADRALEFANRAGRPTVAAVAGDTGAWLLDTRERRWSRLVTDTQLLQVAAVDDSAEHVVALADDGRVLVLEAATGSTLAATEPLLPATLAADGAEALLAGVELTVDAGRAYLNAPADGLVYEIDFADGARIARTFPIDSEPRFLAETGR</sequence>
<evidence type="ECO:0000313" key="2">
    <source>
        <dbReference type="Proteomes" id="UP000237104"/>
    </source>
</evidence>
<protein>
    <submittedName>
        <fullName evidence="1">ABC transporter</fullName>
    </submittedName>
</protein>
<evidence type="ECO:0000313" key="1">
    <source>
        <dbReference type="EMBL" id="POH66458.1"/>
    </source>
</evidence>
<dbReference type="Proteomes" id="UP000237104">
    <property type="component" value="Unassembled WGS sequence"/>
</dbReference>
<name>A0A2S3ZGH4_9MICO</name>
<dbReference type="SUPFAM" id="SSF50969">
    <property type="entry name" value="YVTN repeat-like/Quinoprotein amine dehydrogenase"/>
    <property type="match status" value="1"/>
</dbReference>